<evidence type="ECO:0000313" key="2">
    <source>
        <dbReference type="Proteomes" id="UP000198157"/>
    </source>
</evidence>
<name>A0A246HQZ7_STEMA</name>
<dbReference type="EMBL" id="NIVS01000007">
    <property type="protein sequence ID" value="OWQ56397.1"/>
    <property type="molecule type" value="Genomic_DNA"/>
</dbReference>
<proteinExistence type="predicted"/>
<dbReference type="Gene3D" id="2.60.120.920">
    <property type="match status" value="1"/>
</dbReference>
<dbReference type="InterPro" id="IPR043136">
    <property type="entry name" value="B30.2/SPRY_sf"/>
</dbReference>
<dbReference type="OrthoDB" id="6047754at2"/>
<organism evidence="1 2">
    <name type="scientific">Stenotrophomonas maltophilia</name>
    <name type="common">Pseudomonas maltophilia</name>
    <name type="synonym">Xanthomonas maltophilia</name>
    <dbReference type="NCBI Taxonomy" id="40324"/>
    <lineage>
        <taxon>Bacteria</taxon>
        <taxon>Pseudomonadati</taxon>
        <taxon>Pseudomonadota</taxon>
        <taxon>Gammaproteobacteria</taxon>
        <taxon>Lysobacterales</taxon>
        <taxon>Lysobacteraceae</taxon>
        <taxon>Stenotrophomonas</taxon>
        <taxon>Stenotrophomonas maltophilia group</taxon>
    </lineage>
</organism>
<evidence type="ECO:0000313" key="1">
    <source>
        <dbReference type="EMBL" id="OWQ56397.1"/>
    </source>
</evidence>
<accession>A0A246HQZ7</accession>
<gene>
    <name evidence="1" type="ORF">CEE60_02675</name>
</gene>
<comment type="caution">
    <text evidence="1">The sequence shown here is derived from an EMBL/GenBank/DDBJ whole genome shotgun (WGS) entry which is preliminary data.</text>
</comment>
<sequence>MTDTFGRFAANPIGPLLAARDGGLTLATTGATAPTSHARSDFSLDAGTVGVEFAVWGDDAVTALVGFATGPAALNKALGADLASIGWDLAAGRLLQAGGAIATGLPVVVHGDIVGLQVVFSNPRQLRLYLNGVQIHLRELQLSGPLFFAASLGASKAGGLYLAVNAGQWGPRSEAAASGWRLPTPALSPTASTHLADVDWLSAPGDSPANARYEGLVSDGVSLIQELAFWPWGGDPVSQAAAAECVVTDADGLLDALAGTGASGRSVQILLAAESGMRADAVPAFRCAIEQIEINDDGTKTLHLRDAHDYLDETINRGVFLPNVPSLAWKPQPVVIGAVASIPAMGGNSDATSMFVADSRVYMDAVMDRGDLMEAGTYSAAPDGQQLLLKSPPVMPVVVDASSVGAAMMPARLEQAVGDVMARLGKEAWSASDCVLIDQATGYMGIGYYAGAAITGRAVLNAILPSYGAGSYQDASGVLRFVRVTAPETHIGEFAFDLSEADLAVDLIMVPDEAPNLTRRMAYRPNGQALGASDMVTDVVDVPQARRDELSGLYRGQVYGAGPLHAHYQRAEAADPVISLFWHAADAQVEIDRILSLYRVERYFYQLAVRGDQDLAPLPGQIGRLTYSRYGLEDGKPVLVRRVERNPATGDVVLTVWG</sequence>
<reference evidence="1 2" key="1">
    <citation type="submission" date="2017-06" db="EMBL/GenBank/DDBJ databases">
        <authorList>
            <person name="Kim H.J."/>
            <person name="Triplett B.A."/>
        </authorList>
    </citation>
    <scope>NUCLEOTIDE SEQUENCE [LARGE SCALE GENOMIC DNA]</scope>
    <source>
        <strain evidence="1 2">13146</strain>
    </source>
</reference>
<dbReference type="AlphaFoldDB" id="A0A246HQZ7"/>
<protein>
    <submittedName>
        <fullName evidence="1">Uncharacterized protein</fullName>
    </submittedName>
</protein>
<dbReference type="Proteomes" id="UP000198157">
    <property type="component" value="Unassembled WGS sequence"/>
</dbReference>